<evidence type="ECO:0000313" key="2">
    <source>
        <dbReference type="EMBL" id="RLN35043.1"/>
    </source>
</evidence>
<organism evidence="2 3">
    <name type="scientific">Panicum miliaceum</name>
    <name type="common">Proso millet</name>
    <name type="synonym">Broomcorn millet</name>
    <dbReference type="NCBI Taxonomy" id="4540"/>
    <lineage>
        <taxon>Eukaryota</taxon>
        <taxon>Viridiplantae</taxon>
        <taxon>Streptophyta</taxon>
        <taxon>Embryophyta</taxon>
        <taxon>Tracheophyta</taxon>
        <taxon>Spermatophyta</taxon>
        <taxon>Magnoliopsida</taxon>
        <taxon>Liliopsida</taxon>
        <taxon>Poales</taxon>
        <taxon>Poaceae</taxon>
        <taxon>PACMAD clade</taxon>
        <taxon>Panicoideae</taxon>
        <taxon>Panicodae</taxon>
        <taxon>Paniceae</taxon>
        <taxon>Panicinae</taxon>
        <taxon>Panicum</taxon>
        <taxon>Panicum sect. Panicum</taxon>
    </lineage>
</organism>
<name>A0A3L6TCM3_PANMI</name>
<accession>A0A3L6TCM3</accession>
<feature type="compositionally biased region" description="Low complexity" evidence="1">
    <location>
        <begin position="227"/>
        <end position="237"/>
    </location>
</feature>
<dbReference type="PANTHER" id="PTHR33026">
    <property type="entry name" value="OS06G0360600 PROTEIN"/>
    <property type="match status" value="1"/>
</dbReference>
<proteinExistence type="predicted"/>
<protein>
    <submittedName>
        <fullName evidence="2">Uncharacterized protein</fullName>
    </submittedName>
</protein>
<comment type="caution">
    <text evidence="2">The sequence shown here is derived from an EMBL/GenBank/DDBJ whole genome shotgun (WGS) entry which is preliminary data.</text>
</comment>
<keyword evidence="3" id="KW-1185">Reference proteome</keyword>
<dbReference type="EMBL" id="PQIB02000002">
    <property type="protein sequence ID" value="RLN35043.1"/>
    <property type="molecule type" value="Genomic_DNA"/>
</dbReference>
<dbReference type="PANTHER" id="PTHR33026:SF7">
    <property type="entry name" value="OS03G0100275 PROTEIN"/>
    <property type="match status" value="1"/>
</dbReference>
<gene>
    <name evidence="2" type="ORF">C2845_PM03G32060</name>
</gene>
<dbReference type="AlphaFoldDB" id="A0A3L6TCM3"/>
<feature type="region of interest" description="Disordered" evidence="1">
    <location>
        <begin position="227"/>
        <end position="261"/>
    </location>
</feature>
<evidence type="ECO:0000313" key="3">
    <source>
        <dbReference type="Proteomes" id="UP000275267"/>
    </source>
</evidence>
<dbReference type="STRING" id="4540.A0A3L6TCM3"/>
<reference evidence="3" key="1">
    <citation type="journal article" date="2019" name="Nat. Commun.">
        <title>The genome of broomcorn millet.</title>
        <authorList>
            <person name="Zou C."/>
            <person name="Miki D."/>
            <person name="Li D."/>
            <person name="Tang Q."/>
            <person name="Xiao L."/>
            <person name="Rajput S."/>
            <person name="Deng P."/>
            <person name="Jia W."/>
            <person name="Huang R."/>
            <person name="Zhang M."/>
            <person name="Sun Y."/>
            <person name="Hu J."/>
            <person name="Fu X."/>
            <person name="Schnable P.S."/>
            <person name="Li F."/>
            <person name="Zhang H."/>
            <person name="Feng B."/>
            <person name="Zhu X."/>
            <person name="Liu R."/>
            <person name="Schnable J.C."/>
            <person name="Zhu J.-K."/>
            <person name="Zhang H."/>
        </authorList>
    </citation>
    <scope>NUCLEOTIDE SEQUENCE [LARGE SCALE GENOMIC DNA]</scope>
</reference>
<sequence length="310" mass="33219">MAGKVPAAAAAAATAAPASESVWSPCTMTDADIDALMAQGILPEKANSEWRSCTGEALPSEDRTEIVYPEAVFKDNNKRWVEEWFVVANLAPGLPPRTGFPPVLNARWEEKPTEEEMVEVEVLLAELQKLKADKLTGAALALSFPKRLTQPIQERVHPGYEYSGREDPTCGQNRKVSRGEAHRRVTLIVSGQEKVMSFWCPVPLSEGQQGKAIDPPTGLALPVADVESSSSDSSIGSESDDVVEVSGPATGAGSTMKKRRATRKVAALKAHRGGVAPRGQSSTTPIVVRWEAEAAAEKAGLTTHKPEDED</sequence>
<evidence type="ECO:0000256" key="1">
    <source>
        <dbReference type="SAM" id="MobiDB-lite"/>
    </source>
</evidence>
<dbReference type="Proteomes" id="UP000275267">
    <property type="component" value="Unassembled WGS sequence"/>
</dbReference>